<reference evidence="4" key="2">
    <citation type="submission" date="2015-01" db="EMBL/GenBank/DDBJ databases">
        <title>Evolutionary Origins and Diversification of the Mycorrhizal Mutualists.</title>
        <authorList>
            <consortium name="DOE Joint Genome Institute"/>
            <consortium name="Mycorrhizal Genomics Consortium"/>
            <person name="Kohler A."/>
            <person name="Kuo A."/>
            <person name="Nagy L.G."/>
            <person name="Floudas D."/>
            <person name="Copeland A."/>
            <person name="Barry K.W."/>
            <person name="Cichocki N."/>
            <person name="Veneault-Fourrey C."/>
            <person name="LaButti K."/>
            <person name="Lindquist E.A."/>
            <person name="Lipzen A."/>
            <person name="Lundell T."/>
            <person name="Morin E."/>
            <person name="Murat C."/>
            <person name="Riley R."/>
            <person name="Ohm R."/>
            <person name="Sun H."/>
            <person name="Tunlid A."/>
            <person name="Henrissat B."/>
            <person name="Grigoriev I.V."/>
            <person name="Hibbett D.S."/>
            <person name="Martin F."/>
        </authorList>
    </citation>
    <scope>NUCLEOTIDE SEQUENCE [LARGE SCALE GENOMIC DNA]</scope>
    <source>
        <strain evidence="4">UH-Slu-Lm8-n1</strain>
    </source>
</reference>
<feature type="transmembrane region" description="Helical" evidence="1">
    <location>
        <begin position="12"/>
        <end position="36"/>
    </location>
</feature>
<proteinExistence type="predicted"/>
<name>A0A0D0B0D8_9AGAM</name>
<dbReference type="InterPro" id="IPR045339">
    <property type="entry name" value="DUF6534"/>
</dbReference>
<evidence type="ECO:0000259" key="2">
    <source>
        <dbReference type="Pfam" id="PF20152"/>
    </source>
</evidence>
<feature type="transmembrane region" description="Helical" evidence="1">
    <location>
        <begin position="48"/>
        <end position="73"/>
    </location>
</feature>
<evidence type="ECO:0000313" key="3">
    <source>
        <dbReference type="EMBL" id="KIK37518.1"/>
    </source>
</evidence>
<dbReference type="Proteomes" id="UP000054485">
    <property type="component" value="Unassembled WGS sequence"/>
</dbReference>
<keyword evidence="4" id="KW-1185">Reference proteome</keyword>
<dbReference type="InParanoid" id="A0A0D0B0D8"/>
<organism evidence="3 4">
    <name type="scientific">Suillus luteus UH-Slu-Lm8-n1</name>
    <dbReference type="NCBI Taxonomy" id="930992"/>
    <lineage>
        <taxon>Eukaryota</taxon>
        <taxon>Fungi</taxon>
        <taxon>Dikarya</taxon>
        <taxon>Basidiomycota</taxon>
        <taxon>Agaricomycotina</taxon>
        <taxon>Agaricomycetes</taxon>
        <taxon>Agaricomycetidae</taxon>
        <taxon>Boletales</taxon>
        <taxon>Suillineae</taxon>
        <taxon>Suillaceae</taxon>
        <taxon>Suillus</taxon>
    </lineage>
</organism>
<sequence>MSESLIVEDVMQAALSGTLATMLLYGVTCMQTFHYWQTYEHDRKTLKFMVLFVWLLETAHTALSIHFVEYYLIIHFGEVAHLGLAVWSMGVTCIIGFFIGYVVNLCFIWRISRLGQNRWVAICFAAAATIRCGFGFANCILSFIYPLWTDFRVRVYATMVAGQILSAVVDGVIAFTLCYYLRKRRTGMKRTDSIITRLQIYSINTGAITALFGVLAVIAFVYLPTTTAFVAFVQVQGKLYATSLLTSLNARKRTMEKIEQSAPVPEGVVLSLFRSARPDPSCLETIEVQKSIAIDIHGDSMDS</sequence>
<gene>
    <name evidence="3" type="ORF">CY34DRAFT_15641</name>
</gene>
<feature type="transmembrane region" description="Helical" evidence="1">
    <location>
        <begin position="201"/>
        <end position="223"/>
    </location>
</feature>
<evidence type="ECO:0000256" key="1">
    <source>
        <dbReference type="SAM" id="Phobius"/>
    </source>
</evidence>
<dbReference type="PANTHER" id="PTHR40465:SF1">
    <property type="entry name" value="DUF6534 DOMAIN-CONTAINING PROTEIN"/>
    <property type="match status" value="1"/>
</dbReference>
<dbReference type="OrthoDB" id="3270417at2759"/>
<feature type="transmembrane region" description="Helical" evidence="1">
    <location>
        <begin position="85"/>
        <end position="107"/>
    </location>
</feature>
<accession>A0A0D0B0D8</accession>
<reference evidence="3 4" key="1">
    <citation type="submission" date="2014-04" db="EMBL/GenBank/DDBJ databases">
        <authorList>
            <consortium name="DOE Joint Genome Institute"/>
            <person name="Kuo A."/>
            <person name="Ruytinx J."/>
            <person name="Rineau F."/>
            <person name="Colpaert J."/>
            <person name="Kohler A."/>
            <person name="Nagy L.G."/>
            <person name="Floudas D."/>
            <person name="Copeland A."/>
            <person name="Barry K.W."/>
            <person name="Cichocki N."/>
            <person name="Veneault-Fourrey C."/>
            <person name="LaButti K."/>
            <person name="Lindquist E.A."/>
            <person name="Lipzen A."/>
            <person name="Lundell T."/>
            <person name="Morin E."/>
            <person name="Murat C."/>
            <person name="Sun H."/>
            <person name="Tunlid A."/>
            <person name="Henrissat B."/>
            <person name="Grigoriev I.V."/>
            <person name="Hibbett D.S."/>
            <person name="Martin F."/>
            <person name="Nordberg H.P."/>
            <person name="Cantor M.N."/>
            <person name="Hua S.X."/>
        </authorList>
    </citation>
    <scope>NUCLEOTIDE SEQUENCE [LARGE SCALE GENOMIC DNA]</scope>
    <source>
        <strain evidence="3 4">UH-Slu-Lm8-n1</strain>
    </source>
</reference>
<dbReference type="AlphaFoldDB" id="A0A0D0B0D8"/>
<feature type="transmembrane region" description="Helical" evidence="1">
    <location>
        <begin position="229"/>
        <end position="248"/>
    </location>
</feature>
<feature type="transmembrane region" description="Helical" evidence="1">
    <location>
        <begin position="119"/>
        <end position="148"/>
    </location>
</feature>
<protein>
    <recommendedName>
        <fullName evidence="2">DUF6534 domain-containing protein</fullName>
    </recommendedName>
</protein>
<dbReference type="PANTHER" id="PTHR40465">
    <property type="entry name" value="CHROMOSOME 1, WHOLE GENOME SHOTGUN SEQUENCE"/>
    <property type="match status" value="1"/>
</dbReference>
<dbReference type="Pfam" id="PF20152">
    <property type="entry name" value="DUF6534"/>
    <property type="match status" value="1"/>
</dbReference>
<evidence type="ECO:0000313" key="4">
    <source>
        <dbReference type="Proteomes" id="UP000054485"/>
    </source>
</evidence>
<feature type="domain" description="DUF6534" evidence="2">
    <location>
        <begin position="166"/>
        <end position="253"/>
    </location>
</feature>
<keyword evidence="1" id="KW-1133">Transmembrane helix</keyword>
<dbReference type="HOGENOM" id="CLU_046025_5_2_1"/>
<dbReference type="STRING" id="930992.A0A0D0B0D8"/>
<feature type="transmembrane region" description="Helical" evidence="1">
    <location>
        <begin position="160"/>
        <end position="181"/>
    </location>
</feature>
<dbReference type="EMBL" id="KN835445">
    <property type="protein sequence ID" value="KIK37518.1"/>
    <property type="molecule type" value="Genomic_DNA"/>
</dbReference>
<keyword evidence="1" id="KW-0812">Transmembrane</keyword>
<keyword evidence="1" id="KW-0472">Membrane</keyword>